<reference evidence="7 8" key="1">
    <citation type="submission" date="2024-02" db="EMBL/GenBank/DDBJ databases">
        <title>De novo assembly and annotation of 12 fungi associated with fruit tree decline syndrome in Ontario, Canada.</title>
        <authorList>
            <person name="Sulman M."/>
            <person name="Ellouze W."/>
            <person name="Ilyukhin E."/>
        </authorList>
    </citation>
    <scope>NUCLEOTIDE SEQUENCE [LARGE SCALE GENOMIC DNA]</scope>
    <source>
        <strain evidence="7 8">M11/M66-122</strain>
    </source>
</reference>
<dbReference type="SUPFAM" id="SSF55486">
    <property type="entry name" value="Metalloproteases ('zincins'), catalytic domain"/>
    <property type="match status" value="1"/>
</dbReference>
<evidence type="ECO:0000259" key="6">
    <source>
        <dbReference type="Pfam" id="PF00413"/>
    </source>
</evidence>
<evidence type="ECO:0000256" key="3">
    <source>
        <dbReference type="ARBA" id="ARBA00022801"/>
    </source>
</evidence>
<dbReference type="InterPro" id="IPR001818">
    <property type="entry name" value="Pept_M10_metallopeptidase"/>
</dbReference>
<evidence type="ECO:0000256" key="4">
    <source>
        <dbReference type="ARBA" id="ARBA00022833"/>
    </source>
</evidence>
<dbReference type="GO" id="GO:0008270">
    <property type="term" value="F:zinc ion binding"/>
    <property type="evidence" value="ECO:0007669"/>
    <property type="project" value="InterPro"/>
</dbReference>
<dbReference type="InterPro" id="IPR024079">
    <property type="entry name" value="MetalloPept_cat_dom_sf"/>
</dbReference>
<dbReference type="GO" id="GO:0004222">
    <property type="term" value="F:metalloendopeptidase activity"/>
    <property type="evidence" value="ECO:0007669"/>
    <property type="project" value="InterPro"/>
</dbReference>
<dbReference type="Proteomes" id="UP001320420">
    <property type="component" value="Unassembled WGS sequence"/>
</dbReference>
<dbReference type="AlphaFoldDB" id="A0AAN9YTY6"/>
<keyword evidence="3" id="KW-0378">Hydrolase</keyword>
<dbReference type="GO" id="GO:0031012">
    <property type="term" value="C:extracellular matrix"/>
    <property type="evidence" value="ECO:0007669"/>
    <property type="project" value="InterPro"/>
</dbReference>
<dbReference type="GO" id="GO:0006508">
    <property type="term" value="P:proteolysis"/>
    <property type="evidence" value="ECO:0007669"/>
    <property type="project" value="UniProtKB-KW"/>
</dbReference>
<feature type="compositionally biased region" description="Basic residues" evidence="5">
    <location>
        <begin position="192"/>
        <end position="203"/>
    </location>
</feature>
<dbReference type="Gene3D" id="3.40.390.10">
    <property type="entry name" value="Collagenase (Catalytic Domain)"/>
    <property type="match status" value="1"/>
</dbReference>
<evidence type="ECO:0000256" key="5">
    <source>
        <dbReference type="SAM" id="MobiDB-lite"/>
    </source>
</evidence>
<dbReference type="Pfam" id="PF00413">
    <property type="entry name" value="Peptidase_M10"/>
    <property type="match status" value="1"/>
</dbReference>
<name>A0AAN9YTY6_9PEZI</name>
<accession>A0AAN9YTY6</accession>
<gene>
    <name evidence="7" type="ORF">SLS62_003552</name>
</gene>
<protein>
    <recommendedName>
        <fullName evidence="6">Peptidase M10 metallopeptidase domain-containing protein</fullName>
    </recommendedName>
</protein>
<comment type="caution">
    <text evidence="7">The sequence shown here is derived from an EMBL/GenBank/DDBJ whole genome shotgun (WGS) entry which is preliminary data.</text>
</comment>
<feature type="domain" description="Peptidase M10 metallopeptidase" evidence="6">
    <location>
        <begin position="3"/>
        <end position="104"/>
    </location>
</feature>
<sequence>MDDLSPHKINAIVRRASQLWQTHANISFRFVPNSESAVVRIKCVTHPDPWKVGGWSHLGREAQNMPKEKHTLELSIGNNSSAREISSVALHEFGHVLGITHEHASPLCPIEWNVPAVIAAYGDPAFVNHNVLRREDPKDTEYSDFDPESIMLYPIPHDWMKNRVETKPGKGLSTMDKEWVGRLYPFPESTMKRSHPHQHHRRSNSWSEERNKSASSAYKTPDRDLLERGMKIFRCEQKNCQDIRQCDKCYYRMMGQFKCTKEHQGALEISFIL</sequence>
<proteinExistence type="predicted"/>
<keyword evidence="8" id="KW-1185">Reference proteome</keyword>
<evidence type="ECO:0000256" key="2">
    <source>
        <dbReference type="ARBA" id="ARBA00022723"/>
    </source>
</evidence>
<evidence type="ECO:0000313" key="8">
    <source>
        <dbReference type="Proteomes" id="UP001320420"/>
    </source>
</evidence>
<evidence type="ECO:0000313" key="7">
    <source>
        <dbReference type="EMBL" id="KAK7754532.1"/>
    </source>
</evidence>
<keyword evidence="2" id="KW-0479">Metal-binding</keyword>
<evidence type="ECO:0000256" key="1">
    <source>
        <dbReference type="ARBA" id="ARBA00022670"/>
    </source>
</evidence>
<keyword evidence="1" id="KW-0645">Protease</keyword>
<organism evidence="7 8">
    <name type="scientific">Diatrype stigma</name>
    <dbReference type="NCBI Taxonomy" id="117547"/>
    <lineage>
        <taxon>Eukaryota</taxon>
        <taxon>Fungi</taxon>
        <taxon>Dikarya</taxon>
        <taxon>Ascomycota</taxon>
        <taxon>Pezizomycotina</taxon>
        <taxon>Sordariomycetes</taxon>
        <taxon>Xylariomycetidae</taxon>
        <taxon>Xylariales</taxon>
        <taxon>Diatrypaceae</taxon>
        <taxon>Diatrype</taxon>
    </lineage>
</organism>
<feature type="region of interest" description="Disordered" evidence="5">
    <location>
        <begin position="190"/>
        <end position="221"/>
    </location>
</feature>
<dbReference type="EMBL" id="JAKJXP020000020">
    <property type="protein sequence ID" value="KAK7754532.1"/>
    <property type="molecule type" value="Genomic_DNA"/>
</dbReference>
<keyword evidence="4" id="KW-0862">Zinc</keyword>